<dbReference type="Gene3D" id="3.10.450.50">
    <property type="match status" value="1"/>
</dbReference>
<sequence length="159" mass="18246">MKHLNIQQNLERKCVSLAVFIGLTMIPFTSYAQHKTETMETKTIFTTLIKKHFEILNTKDSKDRIGLMEKTYNSDFRIIESNFENSGITEFNNAIEQFHQKMPGKKFIMAEDTVFLNSAAKALWTLGNSVTGEDVFLFRDGKISTIVVFVKPVQEIKSK</sequence>
<evidence type="ECO:0008006" key="3">
    <source>
        <dbReference type="Google" id="ProtNLM"/>
    </source>
</evidence>
<evidence type="ECO:0000313" key="2">
    <source>
        <dbReference type="Proteomes" id="UP000198561"/>
    </source>
</evidence>
<dbReference type="SUPFAM" id="SSF54427">
    <property type="entry name" value="NTF2-like"/>
    <property type="match status" value="1"/>
</dbReference>
<dbReference type="Proteomes" id="UP000198561">
    <property type="component" value="Unassembled WGS sequence"/>
</dbReference>
<name>A0A1H6HFM9_CHRCI</name>
<evidence type="ECO:0000313" key="1">
    <source>
        <dbReference type="EMBL" id="SEH33054.1"/>
    </source>
</evidence>
<protein>
    <recommendedName>
        <fullName evidence="3">SnoaL-like domain-containing protein</fullName>
    </recommendedName>
</protein>
<dbReference type="AlphaFoldDB" id="A0A1H6HFM9"/>
<proteinExistence type="predicted"/>
<gene>
    <name evidence="1" type="ORF">SAMN05421593_2103</name>
</gene>
<dbReference type="EMBL" id="FNWQ01000002">
    <property type="protein sequence ID" value="SEH33054.1"/>
    <property type="molecule type" value="Genomic_DNA"/>
</dbReference>
<dbReference type="STRING" id="680127.SAMN05421593_2103"/>
<dbReference type="InterPro" id="IPR032710">
    <property type="entry name" value="NTF2-like_dom_sf"/>
</dbReference>
<organism evidence="1 2">
    <name type="scientific">Chryseobacterium culicis</name>
    <dbReference type="NCBI Taxonomy" id="680127"/>
    <lineage>
        <taxon>Bacteria</taxon>
        <taxon>Pseudomonadati</taxon>
        <taxon>Bacteroidota</taxon>
        <taxon>Flavobacteriia</taxon>
        <taxon>Flavobacteriales</taxon>
        <taxon>Weeksellaceae</taxon>
        <taxon>Chryseobacterium group</taxon>
        <taxon>Chryseobacterium</taxon>
    </lineage>
</organism>
<reference evidence="1 2" key="1">
    <citation type="submission" date="2016-10" db="EMBL/GenBank/DDBJ databases">
        <authorList>
            <person name="de Groot N.N."/>
        </authorList>
    </citation>
    <scope>NUCLEOTIDE SEQUENCE [LARGE SCALE GENOMIC DNA]</scope>
    <source>
        <strain evidence="1 2">DSM 23031</strain>
    </source>
</reference>
<accession>A0A1H6HFM9</accession>